<name>A0ABY7MGZ1_9BRAD</name>
<reference evidence="2" key="1">
    <citation type="submission" date="2021-12" db="EMBL/GenBank/DDBJ databases">
        <title>Bradyrhizobium xenonodulans sp. nov.</title>
        <authorList>
            <person name="Claassens R."/>
            <person name="Venter S.N."/>
            <person name="Beukes C.W."/>
            <person name="Stepkowski T."/>
            <person name="Steenkamp E.T."/>
        </authorList>
    </citation>
    <scope>NUCLEOTIDE SEQUENCE</scope>
    <source>
        <strain evidence="2">14AB</strain>
    </source>
</reference>
<sequence>MNDTASSTRSDLQGLRLIRAFVRIRDQRTRSEFVEQVEKLAAEQPAGSGSSLPGSSGFAEHPADPLC</sequence>
<accession>A0ABY7MGZ1</accession>
<dbReference type="EMBL" id="CP089391">
    <property type="protein sequence ID" value="WBL77685.1"/>
    <property type="molecule type" value="Genomic_DNA"/>
</dbReference>
<evidence type="ECO:0000256" key="1">
    <source>
        <dbReference type="SAM" id="MobiDB-lite"/>
    </source>
</evidence>
<keyword evidence="3" id="KW-1185">Reference proteome</keyword>
<organism evidence="2 3">
    <name type="scientific">Bradyrhizobium xenonodulans</name>
    <dbReference type="NCBI Taxonomy" id="2736875"/>
    <lineage>
        <taxon>Bacteria</taxon>
        <taxon>Pseudomonadati</taxon>
        <taxon>Pseudomonadota</taxon>
        <taxon>Alphaproteobacteria</taxon>
        <taxon>Hyphomicrobiales</taxon>
        <taxon>Nitrobacteraceae</taxon>
        <taxon>Bradyrhizobium</taxon>
    </lineage>
</organism>
<evidence type="ECO:0000313" key="3">
    <source>
        <dbReference type="Proteomes" id="UP001179614"/>
    </source>
</evidence>
<evidence type="ECO:0000313" key="2">
    <source>
        <dbReference type="EMBL" id="WBL77685.1"/>
    </source>
</evidence>
<proteinExistence type="predicted"/>
<dbReference type="RefSeq" id="WP_270162975.1">
    <property type="nucleotide sequence ID" value="NZ_CP089391.1"/>
</dbReference>
<gene>
    <name evidence="2" type="ORF">I3J27_32470</name>
</gene>
<protein>
    <submittedName>
        <fullName evidence="2">Uncharacterized protein</fullName>
    </submittedName>
</protein>
<feature type="region of interest" description="Disordered" evidence="1">
    <location>
        <begin position="41"/>
        <end position="67"/>
    </location>
</feature>
<dbReference type="Proteomes" id="UP001179614">
    <property type="component" value="Chromosome"/>
</dbReference>
<feature type="compositionally biased region" description="Low complexity" evidence="1">
    <location>
        <begin position="47"/>
        <end position="57"/>
    </location>
</feature>